<evidence type="ECO:0000256" key="1">
    <source>
        <dbReference type="ARBA" id="ARBA00022679"/>
    </source>
</evidence>
<evidence type="ECO:0000256" key="4">
    <source>
        <dbReference type="ARBA" id="ARBA00022840"/>
    </source>
</evidence>
<protein>
    <submittedName>
        <fullName evidence="6">Phosphomethylpyrimidine kinase domain-containing protein</fullName>
    </submittedName>
</protein>
<comment type="caution">
    <text evidence="6">The sequence shown here is derived from an EMBL/GenBank/DDBJ whole genome shotgun (WGS) entry which is preliminary data.</text>
</comment>
<dbReference type="FunFam" id="3.40.1190.20:FF:000003">
    <property type="entry name" value="Phosphomethylpyrimidine kinase ThiD"/>
    <property type="match status" value="1"/>
</dbReference>
<keyword evidence="3 6" id="KW-0418">Kinase</keyword>
<evidence type="ECO:0000256" key="3">
    <source>
        <dbReference type="ARBA" id="ARBA00022777"/>
    </source>
</evidence>
<dbReference type="InterPro" id="IPR013749">
    <property type="entry name" value="PM/HMP-P_kinase-1"/>
</dbReference>
<gene>
    <name evidence="6" type="ORF">DdX_06759</name>
</gene>
<keyword evidence="7" id="KW-1185">Reference proteome</keyword>
<dbReference type="NCBIfam" id="TIGR00097">
    <property type="entry name" value="HMP-P_kinase"/>
    <property type="match status" value="1"/>
</dbReference>
<proteinExistence type="predicted"/>
<dbReference type="InterPro" id="IPR004399">
    <property type="entry name" value="HMP/HMP-P_kinase_dom"/>
</dbReference>
<evidence type="ECO:0000259" key="5">
    <source>
        <dbReference type="Pfam" id="PF08543"/>
    </source>
</evidence>
<organism evidence="6 7">
    <name type="scientific">Ditylenchus destructor</name>
    <dbReference type="NCBI Taxonomy" id="166010"/>
    <lineage>
        <taxon>Eukaryota</taxon>
        <taxon>Metazoa</taxon>
        <taxon>Ecdysozoa</taxon>
        <taxon>Nematoda</taxon>
        <taxon>Chromadorea</taxon>
        <taxon>Rhabditida</taxon>
        <taxon>Tylenchina</taxon>
        <taxon>Tylenchomorpha</taxon>
        <taxon>Sphaerularioidea</taxon>
        <taxon>Anguinidae</taxon>
        <taxon>Anguininae</taxon>
        <taxon>Ditylenchus</taxon>
    </lineage>
</organism>
<reference evidence="6" key="1">
    <citation type="submission" date="2022-01" db="EMBL/GenBank/DDBJ databases">
        <title>Genome Sequence Resource for Two Populations of Ditylenchus destructor, the Migratory Endoparasitic Phytonematode.</title>
        <authorList>
            <person name="Zhang H."/>
            <person name="Lin R."/>
            <person name="Xie B."/>
        </authorList>
    </citation>
    <scope>NUCLEOTIDE SEQUENCE</scope>
    <source>
        <strain evidence="6">BazhouSP</strain>
    </source>
</reference>
<dbReference type="EMBL" id="JAKKPZ010000008">
    <property type="protein sequence ID" value="KAI1718337.1"/>
    <property type="molecule type" value="Genomic_DNA"/>
</dbReference>
<dbReference type="PANTHER" id="PTHR20858">
    <property type="entry name" value="PHOSPHOMETHYLPYRIMIDINE KINASE"/>
    <property type="match status" value="1"/>
</dbReference>
<keyword evidence="2" id="KW-0547">Nucleotide-binding</keyword>
<evidence type="ECO:0000313" key="7">
    <source>
        <dbReference type="Proteomes" id="UP001201812"/>
    </source>
</evidence>
<name>A0AAD4N7Q3_9BILA</name>
<dbReference type="GO" id="GO:0005524">
    <property type="term" value="F:ATP binding"/>
    <property type="evidence" value="ECO:0007669"/>
    <property type="project" value="UniProtKB-KW"/>
</dbReference>
<dbReference type="GO" id="GO:0009228">
    <property type="term" value="P:thiamine biosynthetic process"/>
    <property type="evidence" value="ECO:0007669"/>
    <property type="project" value="InterPro"/>
</dbReference>
<evidence type="ECO:0000256" key="2">
    <source>
        <dbReference type="ARBA" id="ARBA00022741"/>
    </source>
</evidence>
<dbReference type="PANTHER" id="PTHR20858:SF17">
    <property type="entry name" value="HYDROXYMETHYLPYRIMIDINE_PHOSPHOMETHYLPYRIMIDINE KINASE THI20-RELATED"/>
    <property type="match status" value="1"/>
</dbReference>
<sequence length="257" mass="26561">MSSTNIPNVLTIAGSDSGGGAGIQADLKVFTSLGVYGTSAITLLTAQNTLGIRSVHTPDASFITQQLEAVFEDIEIHAVKIGALGNASNVKAVATILSKNKPSNVIFDPITMSTSGHALLTEDAIEALKSELIPLCTLITPNLLEAAILTNIGKLGPQAVLIKGGHLVADDCPDFLLIKGEAEPHKLNGIRLKSKNTHGSGCTLSAAVAAFLARGLELKEAVTRAKSYTTVAIANGSSLNVGKGVGPLNHVYKAVDF</sequence>
<accession>A0AAD4N7Q3</accession>
<dbReference type="SUPFAM" id="SSF53613">
    <property type="entry name" value="Ribokinase-like"/>
    <property type="match status" value="1"/>
</dbReference>
<dbReference type="GO" id="GO:0008972">
    <property type="term" value="F:phosphomethylpyrimidine kinase activity"/>
    <property type="evidence" value="ECO:0007669"/>
    <property type="project" value="InterPro"/>
</dbReference>
<dbReference type="GO" id="GO:0008902">
    <property type="term" value="F:hydroxymethylpyrimidine kinase activity"/>
    <property type="evidence" value="ECO:0007669"/>
    <property type="project" value="TreeGrafter"/>
</dbReference>
<dbReference type="AlphaFoldDB" id="A0AAD4N7Q3"/>
<keyword evidence="4" id="KW-0067">ATP-binding</keyword>
<feature type="domain" description="Pyridoxamine kinase/Phosphomethylpyrimidine kinase" evidence="5">
    <location>
        <begin position="16"/>
        <end position="249"/>
    </location>
</feature>
<dbReference type="CDD" id="cd01169">
    <property type="entry name" value="HMPP_kinase"/>
    <property type="match status" value="1"/>
</dbReference>
<evidence type="ECO:0000313" key="6">
    <source>
        <dbReference type="EMBL" id="KAI1718337.1"/>
    </source>
</evidence>
<dbReference type="InterPro" id="IPR029056">
    <property type="entry name" value="Ribokinase-like"/>
</dbReference>
<dbReference type="Pfam" id="PF08543">
    <property type="entry name" value="Phos_pyr_kin"/>
    <property type="match status" value="1"/>
</dbReference>
<keyword evidence="1" id="KW-0808">Transferase</keyword>
<dbReference type="Proteomes" id="UP001201812">
    <property type="component" value="Unassembled WGS sequence"/>
</dbReference>
<dbReference type="Gene3D" id="3.40.1190.20">
    <property type="match status" value="1"/>
</dbReference>
<dbReference type="GO" id="GO:0005829">
    <property type="term" value="C:cytosol"/>
    <property type="evidence" value="ECO:0007669"/>
    <property type="project" value="TreeGrafter"/>
</dbReference>